<evidence type="ECO:0008006" key="4">
    <source>
        <dbReference type="Google" id="ProtNLM"/>
    </source>
</evidence>
<sequence length="198" mass="22306">MKSTLFVVLIALAISSSFAVKIQGSCPNPEQPKIDYWTFSNFLGSWTVLGRSEQTVPRTVYNTIEIDHLYPGKVAVIEEGNTRDIDVMSLWDNLIELTVGDFNGKSYYDVIVDDDEPYSFNITTSDGHQGIFWMPFFARPKYAEAVLASCVKIDESTVDIKAWFVSKNKYVKASEEVEDIVESLTGRKLVEVCQGDFC</sequence>
<dbReference type="AlphaFoldDB" id="T1K3P3"/>
<dbReference type="OrthoDB" id="10399428at2759"/>
<dbReference type="HOGENOM" id="CLU_1379744_0_0_1"/>
<dbReference type="OMA" id="ATCVQND"/>
<name>T1K3P3_TETUR</name>
<evidence type="ECO:0000313" key="2">
    <source>
        <dbReference type="EnsemblMetazoa" id="tetur04g09459.1"/>
    </source>
</evidence>
<dbReference type="EMBL" id="CAEY01001347">
    <property type="status" value="NOT_ANNOTATED_CDS"/>
    <property type="molecule type" value="Genomic_DNA"/>
</dbReference>
<feature type="chain" id="PRO_5004591037" description="Lipocalin/cytosolic fatty-acid binding domain-containing protein" evidence="1">
    <location>
        <begin position="20"/>
        <end position="198"/>
    </location>
</feature>
<dbReference type="EnsemblMetazoa" id="tetur04g09459.1">
    <property type="protein sequence ID" value="tetur04g09459.1"/>
    <property type="gene ID" value="tetur04g09459"/>
</dbReference>
<accession>T1K3P3</accession>
<evidence type="ECO:0000313" key="3">
    <source>
        <dbReference type="Proteomes" id="UP000015104"/>
    </source>
</evidence>
<gene>
    <name evidence="2" type="primary">107359480</name>
</gene>
<feature type="signal peptide" evidence="1">
    <location>
        <begin position="1"/>
        <end position="19"/>
    </location>
</feature>
<organism evidence="2 3">
    <name type="scientific">Tetranychus urticae</name>
    <name type="common">Two-spotted spider mite</name>
    <dbReference type="NCBI Taxonomy" id="32264"/>
    <lineage>
        <taxon>Eukaryota</taxon>
        <taxon>Metazoa</taxon>
        <taxon>Ecdysozoa</taxon>
        <taxon>Arthropoda</taxon>
        <taxon>Chelicerata</taxon>
        <taxon>Arachnida</taxon>
        <taxon>Acari</taxon>
        <taxon>Acariformes</taxon>
        <taxon>Trombidiformes</taxon>
        <taxon>Prostigmata</taxon>
        <taxon>Eleutherengona</taxon>
        <taxon>Raphignathae</taxon>
        <taxon>Tetranychoidea</taxon>
        <taxon>Tetranychidae</taxon>
        <taxon>Tetranychus</taxon>
    </lineage>
</organism>
<reference evidence="3" key="1">
    <citation type="submission" date="2011-08" db="EMBL/GenBank/DDBJ databases">
        <authorList>
            <person name="Rombauts S."/>
        </authorList>
    </citation>
    <scope>NUCLEOTIDE SEQUENCE</scope>
    <source>
        <strain evidence="3">London</strain>
    </source>
</reference>
<dbReference type="KEGG" id="tut:107359480"/>
<dbReference type="Proteomes" id="UP000015104">
    <property type="component" value="Unassembled WGS sequence"/>
</dbReference>
<keyword evidence="3" id="KW-1185">Reference proteome</keyword>
<protein>
    <recommendedName>
        <fullName evidence="4">Lipocalin/cytosolic fatty-acid binding domain-containing protein</fullName>
    </recommendedName>
</protein>
<evidence type="ECO:0000256" key="1">
    <source>
        <dbReference type="SAM" id="SignalP"/>
    </source>
</evidence>
<proteinExistence type="predicted"/>
<reference evidence="2" key="2">
    <citation type="submission" date="2015-06" db="UniProtKB">
        <authorList>
            <consortium name="EnsemblMetazoa"/>
        </authorList>
    </citation>
    <scope>IDENTIFICATION</scope>
</reference>
<keyword evidence="1" id="KW-0732">Signal</keyword>